<keyword evidence="4" id="KW-1003">Cell membrane</keyword>
<feature type="transmembrane region" description="Helical" evidence="14">
    <location>
        <begin position="12"/>
        <end position="29"/>
    </location>
</feature>
<dbReference type="GO" id="GO:0004721">
    <property type="term" value="F:phosphoprotein phosphatase activity"/>
    <property type="evidence" value="ECO:0007669"/>
    <property type="project" value="TreeGrafter"/>
</dbReference>
<evidence type="ECO:0000313" key="17">
    <source>
        <dbReference type="Proteomes" id="UP000250369"/>
    </source>
</evidence>
<dbReference type="InterPro" id="IPR004358">
    <property type="entry name" value="Sig_transdc_His_kin-like_C"/>
</dbReference>
<evidence type="ECO:0000256" key="1">
    <source>
        <dbReference type="ARBA" id="ARBA00000085"/>
    </source>
</evidence>
<evidence type="ECO:0000256" key="13">
    <source>
        <dbReference type="ARBA" id="ARBA00023136"/>
    </source>
</evidence>
<protein>
    <recommendedName>
        <fullName evidence="3">histidine kinase</fullName>
        <ecNumber evidence="3">2.7.13.3</ecNumber>
    </recommendedName>
</protein>
<dbReference type="SMART" id="SM00388">
    <property type="entry name" value="HisKA"/>
    <property type="match status" value="1"/>
</dbReference>
<dbReference type="Pfam" id="PF02518">
    <property type="entry name" value="HATPase_c"/>
    <property type="match status" value="1"/>
</dbReference>
<keyword evidence="12" id="KW-0902">Two-component regulatory system</keyword>
<keyword evidence="7 14" id="KW-0812">Transmembrane</keyword>
<dbReference type="GO" id="GO:0005886">
    <property type="term" value="C:plasma membrane"/>
    <property type="evidence" value="ECO:0007669"/>
    <property type="project" value="UniProtKB-SubCell"/>
</dbReference>
<dbReference type="EC" id="2.7.13.3" evidence="3"/>
<dbReference type="InterPro" id="IPR036890">
    <property type="entry name" value="HATPase_C_sf"/>
</dbReference>
<evidence type="ECO:0000256" key="7">
    <source>
        <dbReference type="ARBA" id="ARBA00022692"/>
    </source>
</evidence>
<keyword evidence="6" id="KW-0808">Transferase</keyword>
<keyword evidence="11 14" id="KW-1133">Transmembrane helix</keyword>
<dbReference type="InterPro" id="IPR003661">
    <property type="entry name" value="HisK_dim/P_dom"/>
</dbReference>
<evidence type="ECO:0000256" key="12">
    <source>
        <dbReference type="ARBA" id="ARBA00023012"/>
    </source>
</evidence>
<dbReference type="PANTHER" id="PTHR45453">
    <property type="entry name" value="PHOSPHATE REGULON SENSOR PROTEIN PHOR"/>
    <property type="match status" value="1"/>
</dbReference>
<evidence type="ECO:0000256" key="6">
    <source>
        <dbReference type="ARBA" id="ARBA00022679"/>
    </source>
</evidence>
<dbReference type="Gene3D" id="3.30.565.10">
    <property type="entry name" value="Histidine kinase-like ATPase, C-terminal domain"/>
    <property type="match status" value="1"/>
</dbReference>
<accession>A0A329M033</accession>
<dbReference type="EMBL" id="QMFB01000029">
    <property type="protein sequence ID" value="RAV13585.1"/>
    <property type="molecule type" value="Genomic_DNA"/>
</dbReference>
<keyword evidence="9 16" id="KW-0418">Kinase</keyword>
<dbReference type="PROSITE" id="PS50109">
    <property type="entry name" value="HIS_KIN"/>
    <property type="match status" value="1"/>
</dbReference>
<proteinExistence type="predicted"/>
<evidence type="ECO:0000256" key="8">
    <source>
        <dbReference type="ARBA" id="ARBA00022741"/>
    </source>
</evidence>
<keyword evidence="17" id="KW-1185">Reference proteome</keyword>
<dbReference type="CDD" id="cd00082">
    <property type="entry name" value="HisKA"/>
    <property type="match status" value="1"/>
</dbReference>
<dbReference type="Proteomes" id="UP000250369">
    <property type="component" value="Unassembled WGS sequence"/>
</dbReference>
<evidence type="ECO:0000256" key="3">
    <source>
        <dbReference type="ARBA" id="ARBA00012438"/>
    </source>
</evidence>
<evidence type="ECO:0000256" key="11">
    <source>
        <dbReference type="ARBA" id="ARBA00022989"/>
    </source>
</evidence>
<evidence type="ECO:0000256" key="4">
    <source>
        <dbReference type="ARBA" id="ARBA00022475"/>
    </source>
</evidence>
<evidence type="ECO:0000256" key="5">
    <source>
        <dbReference type="ARBA" id="ARBA00022553"/>
    </source>
</evidence>
<dbReference type="OrthoDB" id="9780487at2"/>
<dbReference type="PRINTS" id="PR00344">
    <property type="entry name" value="BCTRLSENSOR"/>
</dbReference>
<dbReference type="InterPro" id="IPR036097">
    <property type="entry name" value="HisK_dim/P_sf"/>
</dbReference>
<dbReference type="InterPro" id="IPR005467">
    <property type="entry name" value="His_kinase_dom"/>
</dbReference>
<dbReference type="AlphaFoldDB" id="A0A329M033"/>
<reference evidence="16 17" key="1">
    <citation type="journal article" date="2009" name="Int. J. Syst. Evol. Microbiol.">
        <title>Paenibacillus contaminans sp. nov., isolated from a contaminated laboratory plate.</title>
        <authorList>
            <person name="Chou J.H."/>
            <person name="Lee J.H."/>
            <person name="Lin M.C."/>
            <person name="Chang P.S."/>
            <person name="Arun A.B."/>
            <person name="Young C.C."/>
            <person name="Chen W.M."/>
        </authorList>
    </citation>
    <scope>NUCLEOTIDE SEQUENCE [LARGE SCALE GENOMIC DNA]</scope>
    <source>
        <strain evidence="16 17">CKOBP-6</strain>
    </source>
</reference>
<comment type="catalytic activity">
    <reaction evidence="1">
        <text>ATP + protein L-histidine = ADP + protein N-phospho-L-histidine.</text>
        <dbReference type="EC" id="2.7.13.3"/>
    </reaction>
</comment>
<dbReference type="InterPro" id="IPR003594">
    <property type="entry name" value="HATPase_dom"/>
</dbReference>
<dbReference type="InterPro" id="IPR050351">
    <property type="entry name" value="BphY/WalK/GraS-like"/>
</dbReference>
<keyword evidence="8" id="KW-0547">Nucleotide-binding</keyword>
<dbReference type="GO" id="GO:0016036">
    <property type="term" value="P:cellular response to phosphate starvation"/>
    <property type="evidence" value="ECO:0007669"/>
    <property type="project" value="TreeGrafter"/>
</dbReference>
<dbReference type="SUPFAM" id="SSF55874">
    <property type="entry name" value="ATPase domain of HSP90 chaperone/DNA topoisomerase II/histidine kinase"/>
    <property type="match status" value="1"/>
</dbReference>
<dbReference type="GO" id="GO:0000155">
    <property type="term" value="F:phosphorelay sensor kinase activity"/>
    <property type="evidence" value="ECO:0007669"/>
    <property type="project" value="InterPro"/>
</dbReference>
<evidence type="ECO:0000259" key="15">
    <source>
        <dbReference type="PROSITE" id="PS50109"/>
    </source>
</evidence>
<name>A0A329M033_9BACL</name>
<keyword evidence="5" id="KW-0597">Phosphoprotein</keyword>
<dbReference type="PANTHER" id="PTHR45453:SF2">
    <property type="entry name" value="HISTIDINE KINASE"/>
    <property type="match status" value="1"/>
</dbReference>
<dbReference type="SUPFAM" id="SSF47384">
    <property type="entry name" value="Homodimeric domain of signal transducing histidine kinase"/>
    <property type="match status" value="1"/>
</dbReference>
<comment type="caution">
    <text evidence="16">The sequence shown here is derived from an EMBL/GenBank/DDBJ whole genome shotgun (WGS) entry which is preliminary data.</text>
</comment>
<evidence type="ECO:0000256" key="14">
    <source>
        <dbReference type="SAM" id="Phobius"/>
    </source>
</evidence>
<evidence type="ECO:0000256" key="9">
    <source>
        <dbReference type="ARBA" id="ARBA00022777"/>
    </source>
</evidence>
<keyword evidence="10" id="KW-0067">ATP-binding</keyword>
<evidence type="ECO:0000256" key="2">
    <source>
        <dbReference type="ARBA" id="ARBA00004651"/>
    </source>
</evidence>
<comment type="subcellular location">
    <subcellularLocation>
        <location evidence="2">Cell membrane</location>
        <topology evidence="2">Multi-pass membrane protein</topology>
    </subcellularLocation>
</comment>
<evidence type="ECO:0000313" key="16">
    <source>
        <dbReference type="EMBL" id="RAV13585.1"/>
    </source>
</evidence>
<feature type="transmembrane region" description="Helical" evidence="14">
    <location>
        <begin position="35"/>
        <end position="55"/>
    </location>
</feature>
<dbReference type="GO" id="GO:0005524">
    <property type="term" value="F:ATP binding"/>
    <property type="evidence" value="ECO:0007669"/>
    <property type="project" value="UniProtKB-KW"/>
</dbReference>
<dbReference type="SMART" id="SM00387">
    <property type="entry name" value="HATPase_c"/>
    <property type="match status" value="1"/>
</dbReference>
<evidence type="ECO:0000256" key="10">
    <source>
        <dbReference type="ARBA" id="ARBA00022840"/>
    </source>
</evidence>
<dbReference type="RefSeq" id="WP_113035261.1">
    <property type="nucleotide sequence ID" value="NZ_QMFB01000029.1"/>
</dbReference>
<keyword evidence="13 14" id="KW-0472">Membrane</keyword>
<gene>
    <name evidence="16" type="ORF">DQG23_32850</name>
</gene>
<sequence length="328" mass="37958">MKLFWKEHVPLLLFYSVQVALVPLLYWLAGEGRPFAIVLYGFLLSTVVLALYLIYRYYQHRELYRRLELSHAALEELLQPMDEAPLSDAVHELLHSYHRHFKDQLQQQQSGNEQHLVFMNRWVHQMKTPISVIQLLLQELEEPAADSVQEELDRLRKGLEMVLYTARLDRFEHDFSVEAVELRQIVNEVVAGNRKLFIRKGITPLLQIREGLKVYSDAKWLRFLLDQIVVNALNYTVGTGKMISISAEELGNSCKLTVQDQGIGIEKEDLNRVFHPYYTGERGRQYHESTGMGLYLVKEVCGRLGHEVALQSKPGAGTTITLLFQHRT</sequence>
<feature type="domain" description="Histidine kinase" evidence="15">
    <location>
        <begin position="121"/>
        <end position="328"/>
    </location>
</feature>
<organism evidence="16 17">
    <name type="scientific">Paenibacillus contaminans</name>
    <dbReference type="NCBI Taxonomy" id="450362"/>
    <lineage>
        <taxon>Bacteria</taxon>
        <taxon>Bacillati</taxon>
        <taxon>Bacillota</taxon>
        <taxon>Bacilli</taxon>
        <taxon>Bacillales</taxon>
        <taxon>Paenibacillaceae</taxon>
        <taxon>Paenibacillus</taxon>
    </lineage>
</organism>